<name>A0AAV1I070_9CHLO</name>
<feature type="region of interest" description="Disordered" evidence="1">
    <location>
        <begin position="99"/>
        <end position="129"/>
    </location>
</feature>
<organism evidence="2 3">
    <name type="scientific">Coccomyxa viridis</name>
    <dbReference type="NCBI Taxonomy" id="1274662"/>
    <lineage>
        <taxon>Eukaryota</taxon>
        <taxon>Viridiplantae</taxon>
        <taxon>Chlorophyta</taxon>
        <taxon>core chlorophytes</taxon>
        <taxon>Trebouxiophyceae</taxon>
        <taxon>Trebouxiophyceae incertae sedis</taxon>
        <taxon>Coccomyxaceae</taxon>
        <taxon>Coccomyxa</taxon>
    </lineage>
</organism>
<dbReference type="Proteomes" id="UP001314263">
    <property type="component" value="Unassembled WGS sequence"/>
</dbReference>
<proteinExistence type="predicted"/>
<sequence>MIYEALADFLQGLRLDLSPSNRKVIDKLDFRESVPYGSHIADFTAGTDRIAVVLYEGDSDAHRRDTRLAAKWMLRVFGNAAEPLYNIKGFSGEHFAVGKDSGSATAPSQWARKQAEPVPRCPSDTFTKC</sequence>
<dbReference type="EMBL" id="CAUYUE010000004">
    <property type="protein sequence ID" value="CAK0768974.1"/>
    <property type="molecule type" value="Genomic_DNA"/>
</dbReference>
<evidence type="ECO:0000313" key="3">
    <source>
        <dbReference type="Proteomes" id="UP001314263"/>
    </source>
</evidence>
<comment type="caution">
    <text evidence="2">The sequence shown here is derived from an EMBL/GenBank/DDBJ whole genome shotgun (WGS) entry which is preliminary data.</text>
</comment>
<dbReference type="AlphaFoldDB" id="A0AAV1I070"/>
<evidence type="ECO:0000256" key="1">
    <source>
        <dbReference type="SAM" id="MobiDB-lite"/>
    </source>
</evidence>
<accession>A0AAV1I070</accession>
<keyword evidence="3" id="KW-1185">Reference proteome</keyword>
<gene>
    <name evidence="2" type="ORF">CVIRNUC_003619</name>
</gene>
<protein>
    <submittedName>
        <fullName evidence="2">Uncharacterized protein</fullName>
    </submittedName>
</protein>
<evidence type="ECO:0000313" key="2">
    <source>
        <dbReference type="EMBL" id="CAK0768974.1"/>
    </source>
</evidence>
<reference evidence="2 3" key="1">
    <citation type="submission" date="2023-10" db="EMBL/GenBank/DDBJ databases">
        <authorList>
            <person name="Maclean D."/>
            <person name="Macfadyen A."/>
        </authorList>
    </citation>
    <scope>NUCLEOTIDE SEQUENCE [LARGE SCALE GENOMIC DNA]</scope>
</reference>